<feature type="region of interest" description="Disordered" evidence="3">
    <location>
        <begin position="785"/>
        <end position="848"/>
    </location>
</feature>
<evidence type="ECO:0000313" key="4">
    <source>
        <dbReference type="Proteomes" id="UP000694843"/>
    </source>
</evidence>
<dbReference type="SMART" id="SM00028">
    <property type="entry name" value="TPR"/>
    <property type="match status" value="8"/>
</dbReference>
<dbReference type="KEGG" id="hazt:108669262"/>
<evidence type="ECO:0000256" key="1">
    <source>
        <dbReference type="PROSITE-ProRule" id="PRU00339"/>
    </source>
</evidence>
<dbReference type="OMA" id="PDDHAKQ"/>
<dbReference type="Proteomes" id="UP000694843">
    <property type="component" value="Unplaced"/>
</dbReference>
<dbReference type="Pfam" id="PF13176">
    <property type="entry name" value="TPR_7"/>
    <property type="match status" value="1"/>
</dbReference>
<dbReference type="InterPro" id="IPR011990">
    <property type="entry name" value="TPR-like_helical_dom_sf"/>
</dbReference>
<dbReference type="AlphaFoldDB" id="A0A979FJI1"/>
<feature type="coiled-coil region" evidence="2">
    <location>
        <begin position="57"/>
        <end position="87"/>
    </location>
</feature>
<name>A0A979FJI1_HYAAZ</name>
<dbReference type="GO" id="GO:0005737">
    <property type="term" value="C:cytoplasm"/>
    <property type="evidence" value="ECO:0007669"/>
    <property type="project" value="TreeGrafter"/>
</dbReference>
<feature type="region of interest" description="Disordered" evidence="3">
    <location>
        <begin position="194"/>
        <end position="226"/>
    </location>
</feature>
<evidence type="ECO:0000256" key="3">
    <source>
        <dbReference type="SAM" id="MobiDB-lite"/>
    </source>
</evidence>
<feature type="region of interest" description="Disordered" evidence="3">
    <location>
        <begin position="885"/>
        <end position="909"/>
    </location>
</feature>
<accession>A0A979FJI1</accession>
<dbReference type="InterPro" id="IPR019734">
    <property type="entry name" value="TPR_rpt"/>
</dbReference>
<dbReference type="SUPFAM" id="SSF48452">
    <property type="entry name" value="TPR-like"/>
    <property type="match status" value="1"/>
</dbReference>
<dbReference type="PROSITE" id="PS50005">
    <property type="entry name" value="TPR"/>
    <property type="match status" value="1"/>
</dbReference>
<gene>
    <name evidence="5" type="primary">LOC108669262</name>
</gene>
<dbReference type="PANTHER" id="PTHR16091:SF1">
    <property type="entry name" value="TETRATRICOPEPTIDE REPEAT PROTEIN 17"/>
    <property type="match status" value="1"/>
</dbReference>
<evidence type="ECO:0000256" key="2">
    <source>
        <dbReference type="SAM" id="Coils"/>
    </source>
</evidence>
<reference evidence="5" key="1">
    <citation type="submission" date="2025-08" db="UniProtKB">
        <authorList>
            <consortium name="RefSeq"/>
        </authorList>
    </citation>
    <scope>IDENTIFICATION</scope>
</reference>
<evidence type="ECO:0000313" key="5">
    <source>
        <dbReference type="RefSeq" id="XP_047737131.1"/>
    </source>
</evidence>
<dbReference type="InterPro" id="IPR052630">
    <property type="entry name" value="TTC17"/>
</dbReference>
<dbReference type="RefSeq" id="XP_047737131.1">
    <property type="nucleotide sequence ID" value="XM_047881175.1"/>
</dbReference>
<dbReference type="GO" id="GO:0015629">
    <property type="term" value="C:actin cytoskeleton"/>
    <property type="evidence" value="ECO:0007669"/>
    <property type="project" value="TreeGrafter"/>
</dbReference>
<dbReference type="Pfam" id="PF13181">
    <property type="entry name" value="TPR_8"/>
    <property type="match status" value="1"/>
</dbReference>
<protein>
    <submittedName>
        <fullName evidence="5">Tetratricopeptide repeat protein 17</fullName>
    </submittedName>
</protein>
<feature type="repeat" description="TPR" evidence="1">
    <location>
        <begin position="730"/>
        <end position="763"/>
    </location>
</feature>
<feature type="compositionally biased region" description="Low complexity" evidence="3">
    <location>
        <begin position="787"/>
        <end position="828"/>
    </location>
</feature>
<feature type="compositionally biased region" description="Polar residues" evidence="3">
    <location>
        <begin position="891"/>
        <end position="900"/>
    </location>
</feature>
<keyword evidence="4" id="KW-1185">Reference proteome</keyword>
<dbReference type="Gene3D" id="1.25.40.10">
    <property type="entry name" value="Tetratricopeptide repeat domain"/>
    <property type="match status" value="3"/>
</dbReference>
<dbReference type="PANTHER" id="PTHR16091">
    <property type="entry name" value="TTC17 PROTEIN"/>
    <property type="match status" value="1"/>
</dbReference>
<keyword evidence="1" id="KW-0802">TPR repeat</keyword>
<sequence>MVKMLIKQLSGLAVILQALLFIQVYCTTHWVVTQDGKIQAQMDSLFQLRRPYDFLALAQQEQRAVQVEELKQQLLRHKAHIDMHEDKDMHLEERIYRTDSDCLLAGKPLTEFDLVASTSVPLQDYPELKINEHLVPAADESDELLEPDCVAAFDMPSFSMASFDHLLGIQDRHNLSSDPELSVTMMGVRPDDDTAHGEHLFYQDDDATSSTDDDDGEGEDEDDVSAWGDRVARTLTSGGGRAWLTHVLAAQFWRARGHAPSAAECARRALYLVPRAYRHIPLVQLGNILHRSKLAHDAAVVLHSALDHQSTLYSAHLTLGHVYATMALYNVSAVCYSNAALLRPSSALPRKLKHAVLCHAHLEEALQQQHLSLQRTLSELQQYQQSHEEWLALQQKLLLEQATPEMKLESRLEYEEQKIRESSDGRGQDCFQYQQDGHTFLSCNMRRDQLEHRPQPADLLLDLSSLLHSVQGETLRLSSLRHQPALSSVQPVYRLQPHHLGGGWVVGRPGVAGGGGAPDADADACEGVSALPSWHVFPPVIVLPSVKDFNVKKLLTEDIGETLQDPLARPRDLPICERLPSPLPPMLERLRASDATLGRCDRAAAYLASFGHGGDLMEAGHRVAMALQKRAGPKWALQNLAALYWRAVGNLWNGVECLRGVLGDEETVLGTHQQLHHDSGEDYDETWRKYDALFTDVALGNLASLLYVVGHVDDALVLARRAVSVADYVSETQFLLGNLLSAQGNTTGALHHYQKVLSLAPDHPFARTYLEAITCHHREPLQAGQALPLPDEPLSLPDEPPSSSDEPLSPSDEPLSSSDEPLSPSDEPQFSSDEPASTSVSMDESEDIDVLSDKGFCEKGLECSTNGDGEPNLLMDADRVDAAPSAVQAPLHTSRSTQPLPLQDSPPAEGHVVVEDLPTADWLLRNKEAPEAEVPAGGSMARERVRADGRTDGALCDGYKKTVALRHFTSTWLSVSAKYVDISKFLPEAPVPLPPQTPAPLCPSTPASLRSLDHLSGVRYRHQLPHVPETGLLEALHTLVDPPQTMEQLGHRLHAALQEHSPSSPGGWVVLTGAALYWRVEGNAGNAIDCLRAALLYAPRHMRDVPLTSLANVLHRSGLYNNALIVANAALEISPKFVVIHFTLANILAAMGEYQKAATFYESTLALQSTFEPAKERLLAIYCEEHLED</sequence>
<keyword evidence="2" id="KW-0175">Coiled coil</keyword>
<organism evidence="4 5">
    <name type="scientific">Hyalella azteca</name>
    <name type="common">Amphipod</name>
    <dbReference type="NCBI Taxonomy" id="294128"/>
    <lineage>
        <taxon>Eukaryota</taxon>
        <taxon>Metazoa</taxon>
        <taxon>Ecdysozoa</taxon>
        <taxon>Arthropoda</taxon>
        <taxon>Crustacea</taxon>
        <taxon>Multicrustacea</taxon>
        <taxon>Malacostraca</taxon>
        <taxon>Eumalacostraca</taxon>
        <taxon>Peracarida</taxon>
        <taxon>Amphipoda</taxon>
        <taxon>Senticaudata</taxon>
        <taxon>Talitrida</taxon>
        <taxon>Talitroidea</taxon>
        <taxon>Hyalellidae</taxon>
        <taxon>Hyalella</taxon>
    </lineage>
</organism>
<dbReference type="OrthoDB" id="2115703at2759"/>
<feature type="compositionally biased region" description="Polar residues" evidence="3">
    <location>
        <begin position="829"/>
        <end position="842"/>
    </location>
</feature>
<proteinExistence type="predicted"/>
<feature type="compositionally biased region" description="Acidic residues" evidence="3">
    <location>
        <begin position="203"/>
        <end position="224"/>
    </location>
</feature>
<dbReference type="GeneID" id="108669262"/>
<dbReference type="GO" id="GO:0030041">
    <property type="term" value="P:actin filament polymerization"/>
    <property type="evidence" value="ECO:0007669"/>
    <property type="project" value="TreeGrafter"/>
</dbReference>